<dbReference type="PROSITE" id="PS50930">
    <property type="entry name" value="HTH_LYTTR"/>
    <property type="match status" value="1"/>
</dbReference>
<keyword evidence="5" id="KW-1185">Reference proteome</keyword>
<dbReference type="InterPro" id="IPR007492">
    <property type="entry name" value="LytTR_DNA-bd_dom"/>
</dbReference>
<dbReference type="GO" id="GO:0003677">
    <property type="term" value="F:DNA binding"/>
    <property type="evidence" value="ECO:0007669"/>
    <property type="project" value="InterPro"/>
</dbReference>
<dbReference type="SUPFAM" id="SSF52172">
    <property type="entry name" value="CheY-like"/>
    <property type="match status" value="1"/>
</dbReference>
<reference evidence="4 5" key="1">
    <citation type="submission" date="2017-06" db="EMBL/GenBank/DDBJ databases">
        <authorList>
            <person name="Kim H.J."/>
            <person name="Triplett B.A."/>
        </authorList>
    </citation>
    <scope>NUCLEOTIDE SEQUENCE [LARGE SCALE GENOMIC DNA]</scope>
    <source>
        <strain evidence="4 5">DSM 19307</strain>
    </source>
</reference>
<dbReference type="Gene3D" id="3.40.50.2300">
    <property type="match status" value="1"/>
</dbReference>
<evidence type="ECO:0000256" key="1">
    <source>
        <dbReference type="PROSITE-ProRule" id="PRU00169"/>
    </source>
</evidence>
<dbReference type="PROSITE" id="PS50110">
    <property type="entry name" value="RESPONSE_REGULATORY"/>
    <property type="match status" value="1"/>
</dbReference>
<evidence type="ECO:0000313" key="4">
    <source>
        <dbReference type="EMBL" id="SNS42477.1"/>
    </source>
</evidence>
<dbReference type="InterPro" id="IPR001789">
    <property type="entry name" value="Sig_transdc_resp-reg_receiver"/>
</dbReference>
<dbReference type="EMBL" id="FZPD01000001">
    <property type="protein sequence ID" value="SNS42477.1"/>
    <property type="molecule type" value="Genomic_DNA"/>
</dbReference>
<evidence type="ECO:0000313" key="5">
    <source>
        <dbReference type="Proteomes" id="UP000198393"/>
    </source>
</evidence>
<dbReference type="SMART" id="SM00448">
    <property type="entry name" value="REC"/>
    <property type="match status" value="1"/>
</dbReference>
<dbReference type="GO" id="GO:0000156">
    <property type="term" value="F:phosphorelay response regulator activity"/>
    <property type="evidence" value="ECO:0007669"/>
    <property type="project" value="InterPro"/>
</dbReference>
<proteinExistence type="predicted"/>
<evidence type="ECO:0000259" key="2">
    <source>
        <dbReference type="PROSITE" id="PS50110"/>
    </source>
</evidence>
<dbReference type="Gene3D" id="2.40.50.1020">
    <property type="entry name" value="LytTr DNA-binding domain"/>
    <property type="match status" value="1"/>
</dbReference>
<feature type="modified residue" description="4-aspartylphosphate" evidence="1">
    <location>
        <position position="57"/>
    </location>
</feature>
<dbReference type="SMART" id="SM00850">
    <property type="entry name" value="LytTR"/>
    <property type="match status" value="1"/>
</dbReference>
<name>A0A239ECZ7_EKHLU</name>
<evidence type="ECO:0000259" key="3">
    <source>
        <dbReference type="PROSITE" id="PS50930"/>
    </source>
</evidence>
<feature type="domain" description="Response regulatory" evidence="2">
    <location>
        <begin position="4"/>
        <end position="117"/>
    </location>
</feature>
<dbReference type="Pfam" id="PF00072">
    <property type="entry name" value="Response_reg"/>
    <property type="match status" value="1"/>
</dbReference>
<organism evidence="4 5">
    <name type="scientific">Ekhidna lutea</name>
    <dbReference type="NCBI Taxonomy" id="447679"/>
    <lineage>
        <taxon>Bacteria</taxon>
        <taxon>Pseudomonadati</taxon>
        <taxon>Bacteroidota</taxon>
        <taxon>Cytophagia</taxon>
        <taxon>Cytophagales</taxon>
        <taxon>Reichenbachiellaceae</taxon>
        <taxon>Ekhidna</taxon>
    </lineage>
</organism>
<dbReference type="AlphaFoldDB" id="A0A239ECZ7"/>
<dbReference type="PANTHER" id="PTHR37299:SF1">
    <property type="entry name" value="STAGE 0 SPORULATION PROTEIN A HOMOLOG"/>
    <property type="match status" value="1"/>
</dbReference>
<dbReference type="Proteomes" id="UP000198393">
    <property type="component" value="Unassembled WGS sequence"/>
</dbReference>
<accession>A0A239ECZ7</accession>
<dbReference type="RefSeq" id="WP_089354875.1">
    <property type="nucleotide sequence ID" value="NZ_FZPD01000001.1"/>
</dbReference>
<feature type="domain" description="HTH LytTR-type" evidence="3">
    <location>
        <begin position="143"/>
        <end position="250"/>
    </location>
</feature>
<dbReference type="Pfam" id="PF04397">
    <property type="entry name" value="LytTR"/>
    <property type="match status" value="1"/>
</dbReference>
<keyword evidence="1" id="KW-0597">Phosphoprotein</keyword>
<gene>
    <name evidence="4" type="ORF">SAMN05421640_0083</name>
</gene>
<sequence>MAIKVLIVEDEFNAANRLQSLLKEIDTTILVLDHLTSCKAAIEWLNTHPQPDIIFLDIQLSDGQSFEILKSTNTNASLIFTTAFNNYAIRAFELNSVDYLLKPIEKDRLIKAIDKFKKQHTRHSPDISAIIESLEQKEYRSRFMVSSGEKIVLVDCNKIAYFFGQDKYTYLHSFDNHRHLIDESLKDLELLLDPTDFFRVNRQFIIHVKAISEMYSYSKSRIRVILNPPTKEQVIVSVDKSPLFKKWLQR</sequence>
<dbReference type="InterPro" id="IPR046947">
    <property type="entry name" value="LytR-like"/>
</dbReference>
<dbReference type="InterPro" id="IPR011006">
    <property type="entry name" value="CheY-like_superfamily"/>
</dbReference>
<protein>
    <submittedName>
        <fullName evidence="4">Two component transcriptional regulator, LytTR family</fullName>
    </submittedName>
</protein>
<dbReference type="OrthoDB" id="646623at2"/>
<dbReference type="PANTHER" id="PTHR37299">
    <property type="entry name" value="TRANSCRIPTIONAL REGULATOR-RELATED"/>
    <property type="match status" value="1"/>
</dbReference>